<reference evidence="7" key="1">
    <citation type="submission" date="2021-03" db="EMBL/GenBank/DDBJ databases">
        <authorList>
            <person name="Sun Q."/>
        </authorList>
    </citation>
    <scope>NUCLEOTIDE SEQUENCE</scope>
    <source>
        <strain evidence="7">CCM 8862</strain>
    </source>
</reference>
<evidence type="ECO:0000313" key="8">
    <source>
        <dbReference type="Proteomes" id="UP000664332"/>
    </source>
</evidence>
<dbReference type="InterPro" id="IPR050962">
    <property type="entry name" value="Phosphate-bind_PstS"/>
</dbReference>
<dbReference type="GO" id="GO:0035435">
    <property type="term" value="P:phosphate ion transmembrane transport"/>
    <property type="evidence" value="ECO:0007669"/>
    <property type="project" value="InterPro"/>
</dbReference>
<protein>
    <recommendedName>
        <fullName evidence="4">Phosphate-binding protein</fullName>
    </recommendedName>
</protein>
<dbReference type="AlphaFoldDB" id="A0A939E138"/>
<dbReference type="Gene3D" id="3.40.190.10">
    <property type="entry name" value="Periplasmic binding protein-like II"/>
    <property type="match status" value="2"/>
</dbReference>
<dbReference type="PANTHER" id="PTHR42996:SF1">
    <property type="entry name" value="PHOSPHATE-BINDING PROTEIN PSTS"/>
    <property type="match status" value="1"/>
</dbReference>
<gene>
    <name evidence="7" type="primary">pstS</name>
    <name evidence="7" type="ORF">JZY06_10455</name>
</gene>
<keyword evidence="5" id="KW-0732">Signal</keyword>
<dbReference type="SUPFAM" id="SSF53850">
    <property type="entry name" value="Periplasmic binding protein-like II"/>
    <property type="match status" value="1"/>
</dbReference>
<dbReference type="InterPro" id="IPR024370">
    <property type="entry name" value="PBP_domain"/>
</dbReference>
<organism evidence="7 8">
    <name type="scientific">Corynebacterium mendelii</name>
    <dbReference type="NCBI Taxonomy" id="2765362"/>
    <lineage>
        <taxon>Bacteria</taxon>
        <taxon>Bacillati</taxon>
        <taxon>Actinomycetota</taxon>
        <taxon>Actinomycetes</taxon>
        <taxon>Mycobacteriales</taxon>
        <taxon>Corynebacteriaceae</taxon>
        <taxon>Corynebacterium</taxon>
    </lineage>
</organism>
<dbReference type="GO" id="GO:0043190">
    <property type="term" value="C:ATP-binding cassette (ABC) transporter complex"/>
    <property type="evidence" value="ECO:0007669"/>
    <property type="project" value="InterPro"/>
</dbReference>
<feature type="chain" id="PRO_5039457874" description="Phosphate-binding protein" evidence="5">
    <location>
        <begin position="25"/>
        <end position="372"/>
    </location>
</feature>
<dbReference type="RefSeq" id="WP_207279754.1">
    <property type="nucleotide sequence ID" value="NZ_JAFLEQ010000017.1"/>
</dbReference>
<proteinExistence type="inferred from homology"/>
<evidence type="ECO:0000256" key="1">
    <source>
        <dbReference type="ARBA" id="ARBA00008725"/>
    </source>
</evidence>
<feature type="signal peptide" evidence="5">
    <location>
        <begin position="1"/>
        <end position="24"/>
    </location>
</feature>
<dbReference type="PANTHER" id="PTHR42996">
    <property type="entry name" value="PHOSPHATE-BINDING PROTEIN PSTS"/>
    <property type="match status" value="1"/>
</dbReference>
<dbReference type="PROSITE" id="PS51257">
    <property type="entry name" value="PROKAR_LIPOPROTEIN"/>
    <property type="match status" value="1"/>
</dbReference>
<evidence type="ECO:0000259" key="6">
    <source>
        <dbReference type="Pfam" id="PF12849"/>
    </source>
</evidence>
<dbReference type="NCBIfam" id="TIGR00975">
    <property type="entry name" value="3a0107s03"/>
    <property type="match status" value="1"/>
</dbReference>
<evidence type="ECO:0000313" key="7">
    <source>
        <dbReference type="EMBL" id="MBN9645024.1"/>
    </source>
</evidence>
<evidence type="ECO:0000256" key="2">
    <source>
        <dbReference type="ARBA" id="ARBA00022448"/>
    </source>
</evidence>
<keyword evidence="3 4" id="KW-0592">Phosphate transport</keyword>
<comment type="similarity">
    <text evidence="1 4">Belongs to the PstS family.</text>
</comment>
<dbReference type="CDD" id="cd13565">
    <property type="entry name" value="PBP2_PstS"/>
    <property type="match status" value="1"/>
</dbReference>
<accession>A0A939E138</accession>
<dbReference type="PIRSF" id="PIRSF002756">
    <property type="entry name" value="PstS"/>
    <property type="match status" value="1"/>
</dbReference>
<evidence type="ECO:0000256" key="4">
    <source>
        <dbReference type="PIRNR" id="PIRNR002756"/>
    </source>
</evidence>
<name>A0A939E138_9CORY</name>
<feature type="domain" description="PBP" evidence="6">
    <location>
        <begin position="49"/>
        <end position="341"/>
    </location>
</feature>
<evidence type="ECO:0000256" key="3">
    <source>
        <dbReference type="ARBA" id="ARBA00022592"/>
    </source>
</evidence>
<dbReference type="Proteomes" id="UP000664332">
    <property type="component" value="Unassembled WGS sequence"/>
</dbReference>
<keyword evidence="8" id="KW-1185">Reference proteome</keyword>
<dbReference type="GO" id="GO:0042301">
    <property type="term" value="F:phosphate ion binding"/>
    <property type="evidence" value="ECO:0007669"/>
    <property type="project" value="InterPro"/>
</dbReference>
<comment type="caution">
    <text evidence="7">The sequence shown here is derived from an EMBL/GenBank/DDBJ whole genome shotgun (WGS) entry which is preliminary data.</text>
</comment>
<evidence type="ECO:0000256" key="5">
    <source>
        <dbReference type="SAM" id="SignalP"/>
    </source>
</evidence>
<dbReference type="InterPro" id="IPR005673">
    <property type="entry name" value="ABC_phos-bd_PstS"/>
</dbReference>
<dbReference type="EMBL" id="JAFLEQ010000017">
    <property type="protein sequence ID" value="MBN9645024.1"/>
    <property type="molecule type" value="Genomic_DNA"/>
</dbReference>
<dbReference type="Pfam" id="PF12849">
    <property type="entry name" value="PBP_like_2"/>
    <property type="match status" value="1"/>
</dbReference>
<keyword evidence="2 4" id="KW-0813">Transport</keyword>
<sequence length="372" mass="38541">MVTTRSTKAALVSLIACTSLVLGACSEQSDSAAPAGGSESAGDMDLSGATGKLTAEGATSQQKAMEYFRTKYGAAVSGSSFDYTATGSGSGQKQFINGTVDFGGSDSPLSDEQAEKAKQRCGGNDAWHLPLVIGPVAVAYKIDGVDNLNLSPDVLAQIFGGKIAKWNDPAIAALNDGATLPDSDIKVIYRSEESGTSDNFQKFLKAAAPDNWSTTGKSFPTATGSGANGSKGVITEVSATEGSITYVEAGFAKGVDGVGVASLDFGDGPVELNADNVGVALDHLKYKGEGHNMIVDANALFSMKEKGAYPLVLTTYEIVCSAGYQDDNTTNMVKDFLKVALANQDSELENKGYIPVKGAYKEKLEAAVDAIK</sequence>